<dbReference type="Gene3D" id="3.20.20.120">
    <property type="entry name" value="Enolase-like C-terminal domain"/>
    <property type="match status" value="1"/>
</dbReference>
<evidence type="ECO:0000256" key="1">
    <source>
        <dbReference type="ARBA" id="ARBA00001946"/>
    </source>
</evidence>
<dbReference type="InterPro" id="IPR029017">
    <property type="entry name" value="Enolase-like_N"/>
</dbReference>
<dbReference type="SFLD" id="SFLDG00179">
    <property type="entry name" value="mandelate_racemase"/>
    <property type="match status" value="1"/>
</dbReference>
<evidence type="ECO:0000256" key="3">
    <source>
        <dbReference type="ARBA" id="ARBA00022842"/>
    </source>
</evidence>
<proteinExistence type="predicted"/>
<dbReference type="InterPro" id="IPR013341">
    <property type="entry name" value="Mandelate_racemase_N_dom"/>
</dbReference>
<dbReference type="KEGG" id="meso:BSQ44_01065"/>
<name>A0A1L3SL40_9HYPH</name>
<dbReference type="SFLD" id="SFLDS00001">
    <property type="entry name" value="Enolase"/>
    <property type="match status" value="1"/>
</dbReference>
<dbReference type="InterPro" id="IPR018110">
    <property type="entry name" value="Mandel_Rmase/mucon_lact_enz_CS"/>
</dbReference>
<accession>A0A1L3SL40</accession>
<organism evidence="5 6">
    <name type="scientific">Aquibium oceanicum</name>
    <dbReference type="NCBI Taxonomy" id="1670800"/>
    <lineage>
        <taxon>Bacteria</taxon>
        <taxon>Pseudomonadati</taxon>
        <taxon>Pseudomonadota</taxon>
        <taxon>Alphaproteobacteria</taxon>
        <taxon>Hyphomicrobiales</taxon>
        <taxon>Phyllobacteriaceae</taxon>
        <taxon>Aquibium</taxon>
    </lineage>
</organism>
<dbReference type="EMBL" id="CP018171">
    <property type="protein sequence ID" value="APH70128.1"/>
    <property type="molecule type" value="Genomic_DNA"/>
</dbReference>
<evidence type="ECO:0000313" key="5">
    <source>
        <dbReference type="EMBL" id="APH70128.1"/>
    </source>
</evidence>
<dbReference type="InterPro" id="IPR013342">
    <property type="entry name" value="Mandelate_racemase_C"/>
</dbReference>
<evidence type="ECO:0000313" key="6">
    <source>
        <dbReference type="Proteomes" id="UP000182840"/>
    </source>
</evidence>
<dbReference type="Pfam" id="PF02746">
    <property type="entry name" value="MR_MLE_N"/>
    <property type="match status" value="1"/>
</dbReference>
<dbReference type="GO" id="GO:0016836">
    <property type="term" value="F:hydro-lyase activity"/>
    <property type="evidence" value="ECO:0007669"/>
    <property type="project" value="TreeGrafter"/>
</dbReference>
<dbReference type="InterPro" id="IPR036849">
    <property type="entry name" value="Enolase-like_C_sf"/>
</dbReference>
<gene>
    <name evidence="5" type="ORF">BSQ44_01065</name>
</gene>
<feature type="domain" description="Mandelate racemase/muconate lactonizing enzyme C-terminal" evidence="4">
    <location>
        <begin position="161"/>
        <end position="261"/>
    </location>
</feature>
<protein>
    <submittedName>
        <fullName evidence="5">Enolase</fullName>
    </submittedName>
</protein>
<dbReference type="PROSITE" id="PS00908">
    <property type="entry name" value="MR_MLE_1"/>
    <property type="match status" value="1"/>
</dbReference>
<reference evidence="6" key="1">
    <citation type="submission" date="2016-11" db="EMBL/GenBank/DDBJ databases">
        <title>Mesorhizobium oceanicum sp. nov., isolated from deep seawater in South China Sea.</title>
        <authorList>
            <person name="Fu G.-Y."/>
        </authorList>
    </citation>
    <scope>NUCLEOTIDE SEQUENCE [LARGE SCALE GENOMIC DNA]</scope>
    <source>
        <strain evidence="6">B7</strain>
    </source>
</reference>
<dbReference type="InterPro" id="IPR029065">
    <property type="entry name" value="Enolase_C-like"/>
</dbReference>
<keyword evidence="3" id="KW-0460">Magnesium</keyword>
<dbReference type="PANTHER" id="PTHR13794:SF58">
    <property type="entry name" value="MITOCHONDRIAL ENOLASE SUPERFAMILY MEMBER 1"/>
    <property type="match status" value="1"/>
</dbReference>
<dbReference type="STRING" id="1670800.BSQ44_01065"/>
<dbReference type="PANTHER" id="PTHR13794">
    <property type="entry name" value="ENOLASE SUPERFAMILY, MANDELATE RACEMASE"/>
    <property type="match status" value="1"/>
</dbReference>
<sequence length="389" mass="41519">MRIKDVQAWWVRIPIETAKQHRSDFGRLTTFDSAILRIETDDGLVGWGEGKNAAGSAGEYAALVHLLNNEVGPKLIGRDAGDITGTWEMLYNGARHESAAAAGHAMPGLSRRGLTVAAISAVDIALWDILGKSLGQPVWQLLGGRKADRLPAYASGGWAPADAIGDQLRSYISSGGFKAVKMRVGAMDGAPHVSATRVKAAREALGPDVEIMVDAHGTYTVGDAKRFMHLAEDCDLAWFEEPVIADDKPGMAEVRAASTIPIAAGESETTRFAFRDLAVHGAVDIFQPDPAFCGGITEAMRIGAIASAFNLRFAPHLWAGAPCFFAGLHICAASPASFIIEFSLGANPMIHDLVEEEVAARDGMVEIPDRPGLGFTISEKFLEAHIHRA</sequence>
<dbReference type="Pfam" id="PF13378">
    <property type="entry name" value="MR_MLE_C"/>
    <property type="match status" value="1"/>
</dbReference>
<evidence type="ECO:0000256" key="2">
    <source>
        <dbReference type="ARBA" id="ARBA00022723"/>
    </source>
</evidence>
<dbReference type="CDD" id="cd03316">
    <property type="entry name" value="MR_like"/>
    <property type="match status" value="1"/>
</dbReference>
<dbReference type="GO" id="GO:0016052">
    <property type="term" value="P:carbohydrate catabolic process"/>
    <property type="evidence" value="ECO:0007669"/>
    <property type="project" value="TreeGrafter"/>
</dbReference>
<dbReference type="AlphaFoldDB" id="A0A1L3SL40"/>
<comment type="cofactor">
    <cofactor evidence="1">
        <name>Mg(2+)</name>
        <dbReference type="ChEBI" id="CHEBI:18420"/>
    </cofactor>
</comment>
<dbReference type="OrthoDB" id="9802699at2"/>
<dbReference type="Gene3D" id="3.30.390.10">
    <property type="entry name" value="Enolase-like, N-terminal domain"/>
    <property type="match status" value="1"/>
</dbReference>
<evidence type="ECO:0000259" key="4">
    <source>
        <dbReference type="SMART" id="SM00922"/>
    </source>
</evidence>
<dbReference type="SUPFAM" id="SSF51604">
    <property type="entry name" value="Enolase C-terminal domain-like"/>
    <property type="match status" value="1"/>
</dbReference>
<dbReference type="GO" id="GO:0000287">
    <property type="term" value="F:magnesium ion binding"/>
    <property type="evidence" value="ECO:0007669"/>
    <property type="project" value="TreeGrafter"/>
</dbReference>
<dbReference type="Proteomes" id="UP000182840">
    <property type="component" value="Chromosome"/>
</dbReference>
<dbReference type="GO" id="GO:0009063">
    <property type="term" value="P:amino acid catabolic process"/>
    <property type="evidence" value="ECO:0007669"/>
    <property type="project" value="InterPro"/>
</dbReference>
<dbReference type="SUPFAM" id="SSF54826">
    <property type="entry name" value="Enolase N-terminal domain-like"/>
    <property type="match status" value="1"/>
</dbReference>
<dbReference type="SMART" id="SM00922">
    <property type="entry name" value="MR_MLE"/>
    <property type="match status" value="1"/>
</dbReference>
<keyword evidence="2" id="KW-0479">Metal-binding</keyword>
<keyword evidence="6" id="KW-1185">Reference proteome</keyword>
<dbReference type="InterPro" id="IPR046945">
    <property type="entry name" value="RHMD-like"/>
</dbReference>
<dbReference type="RefSeq" id="WP_072601541.1">
    <property type="nucleotide sequence ID" value="NZ_CP018171.1"/>
</dbReference>